<feature type="region of interest" description="Disordered" evidence="1">
    <location>
        <begin position="1"/>
        <end position="21"/>
    </location>
</feature>
<accession>A0A6D2JWW2</accession>
<dbReference type="InterPro" id="IPR025886">
    <property type="entry name" value="PP2-like"/>
</dbReference>
<feature type="domain" description="F-box" evidence="3">
    <location>
        <begin position="28"/>
        <end position="74"/>
    </location>
</feature>
<comment type="caution">
    <text evidence="4">The sequence shown here is derived from an EMBL/GenBank/DDBJ whole genome shotgun (WGS) entry which is preliminary data.</text>
</comment>
<organism evidence="4 5">
    <name type="scientific">Microthlaspi erraticum</name>
    <dbReference type="NCBI Taxonomy" id="1685480"/>
    <lineage>
        <taxon>Eukaryota</taxon>
        <taxon>Viridiplantae</taxon>
        <taxon>Streptophyta</taxon>
        <taxon>Embryophyta</taxon>
        <taxon>Tracheophyta</taxon>
        <taxon>Spermatophyta</taxon>
        <taxon>Magnoliopsida</taxon>
        <taxon>eudicotyledons</taxon>
        <taxon>Gunneridae</taxon>
        <taxon>Pentapetalae</taxon>
        <taxon>rosids</taxon>
        <taxon>malvids</taxon>
        <taxon>Brassicales</taxon>
        <taxon>Brassicaceae</taxon>
        <taxon>Coluteocarpeae</taxon>
        <taxon>Microthlaspi</taxon>
    </lineage>
</organism>
<sequence length="181" mass="20075">MIQIQAPMGKDKSVKSRGEAGGEIVSKTSPFDSLPEECISNIISFTSPRDACVVASVSRAFKSAAKSDIAWEKFLPPEYASLVPRSPDFSSKKDLYFSLCDDPVLIDDGKKRFWLEKANGKRCIMLSAVSLSITWGDNPLYWQSIPSPGSRDFSSSDLVISPPIFFNFFCFSSFFFPVIVD</sequence>
<evidence type="ECO:0000259" key="3">
    <source>
        <dbReference type="PROSITE" id="PS50181"/>
    </source>
</evidence>
<dbReference type="FunFam" id="1.20.1280.50:FF:000112">
    <property type="entry name" value="F-box protein PP2-B1"/>
    <property type="match status" value="1"/>
</dbReference>
<proteinExistence type="predicted"/>
<evidence type="ECO:0000256" key="2">
    <source>
        <dbReference type="SAM" id="Phobius"/>
    </source>
</evidence>
<keyword evidence="2" id="KW-0812">Transmembrane</keyword>
<dbReference type="OrthoDB" id="1111995at2759"/>
<keyword evidence="2" id="KW-1133">Transmembrane helix</keyword>
<keyword evidence="2" id="KW-0472">Membrane</keyword>
<dbReference type="InterPro" id="IPR036047">
    <property type="entry name" value="F-box-like_dom_sf"/>
</dbReference>
<gene>
    <name evidence="4" type="ORF">MERR_LOCUS31034</name>
</gene>
<feature type="compositionally biased region" description="Basic and acidic residues" evidence="1">
    <location>
        <begin position="9"/>
        <end position="20"/>
    </location>
</feature>
<dbReference type="CDD" id="cd22162">
    <property type="entry name" value="F-box_AtSKIP3-like"/>
    <property type="match status" value="1"/>
</dbReference>
<dbReference type="AlphaFoldDB" id="A0A6D2JWW2"/>
<feature type="transmembrane region" description="Helical" evidence="2">
    <location>
        <begin position="158"/>
        <end position="180"/>
    </location>
</feature>
<evidence type="ECO:0000256" key="1">
    <source>
        <dbReference type="SAM" id="MobiDB-lite"/>
    </source>
</evidence>
<protein>
    <recommendedName>
        <fullName evidence="3">F-box domain-containing protein</fullName>
    </recommendedName>
</protein>
<dbReference type="Proteomes" id="UP000467841">
    <property type="component" value="Unassembled WGS sequence"/>
</dbReference>
<dbReference type="SUPFAM" id="SSF81383">
    <property type="entry name" value="F-box domain"/>
    <property type="match status" value="1"/>
</dbReference>
<name>A0A6D2JWW2_9BRAS</name>
<dbReference type="EMBL" id="CACVBM020001285">
    <property type="protein sequence ID" value="CAA7043799.1"/>
    <property type="molecule type" value="Genomic_DNA"/>
</dbReference>
<evidence type="ECO:0000313" key="4">
    <source>
        <dbReference type="EMBL" id="CAA7043799.1"/>
    </source>
</evidence>
<dbReference type="PROSITE" id="PS50181">
    <property type="entry name" value="FBOX"/>
    <property type="match status" value="1"/>
</dbReference>
<dbReference type="Pfam" id="PF14299">
    <property type="entry name" value="PP2"/>
    <property type="match status" value="1"/>
</dbReference>
<dbReference type="Gene3D" id="1.20.1280.50">
    <property type="match status" value="1"/>
</dbReference>
<keyword evidence="5" id="KW-1185">Reference proteome</keyword>
<dbReference type="Pfam" id="PF12937">
    <property type="entry name" value="F-box-like"/>
    <property type="match status" value="1"/>
</dbReference>
<dbReference type="PANTHER" id="PTHR32278:SF143">
    <property type="entry name" value="F-BOX PROTEIN PP2-B1"/>
    <property type="match status" value="1"/>
</dbReference>
<dbReference type="SMART" id="SM00256">
    <property type="entry name" value="FBOX"/>
    <property type="match status" value="1"/>
</dbReference>
<evidence type="ECO:0000313" key="5">
    <source>
        <dbReference type="Proteomes" id="UP000467841"/>
    </source>
</evidence>
<reference evidence="4" key="1">
    <citation type="submission" date="2020-01" db="EMBL/GenBank/DDBJ databases">
        <authorList>
            <person name="Mishra B."/>
        </authorList>
    </citation>
    <scope>NUCLEOTIDE SEQUENCE [LARGE SCALE GENOMIC DNA]</scope>
</reference>
<dbReference type="InterPro" id="IPR001810">
    <property type="entry name" value="F-box_dom"/>
</dbReference>
<dbReference type="PANTHER" id="PTHR32278">
    <property type="entry name" value="F-BOX DOMAIN-CONTAINING PROTEIN"/>
    <property type="match status" value="1"/>
</dbReference>